<dbReference type="GO" id="GO:0005737">
    <property type="term" value="C:cytoplasm"/>
    <property type="evidence" value="ECO:0007669"/>
    <property type="project" value="TreeGrafter"/>
</dbReference>
<dbReference type="InterPro" id="IPR042203">
    <property type="entry name" value="Leu/Phe-tRNA_Trfase_C"/>
</dbReference>
<dbReference type="Gene3D" id="3.40.630.70">
    <property type="entry name" value="Leucyl/phenylalanyl-tRNA-protein transferase, C-terminal domain"/>
    <property type="match status" value="1"/>
</dbReference>
<name>A0A061D8H2_BABBI</name>
<evidence type="ECO:0000313" key="4">
    <source>
        <dbReference type="EMBL" id="CDR94045.1"/>
    </source>
</evidence>
<dbReference type="EMBL" id="LK391707">
    <property type="protein sequence ID" value="CDR94045.1"/>
    <property type="molecule type" value="Genomic_DNA"/>
</dbReference>
<dbReference type="GO" id="GO:0008914">
    <property type="term" value="F:leucyl-tRNA--protein transferase activity"/>
    <property type="evidence" value="ECO:0007669"/>
    <property type="project" value="InterPro"/>
</dbReference>
<dbReference type="VEuPathDB" id="PiroplasmaDB:BBBOND_0103590"/>
<keyword evidence="2 4" id="KW-0808">Transferase</keyword>
<dbReference type="InterPro" id="IPR004616">
    <property type="entry name" value="Leu/Phe-tRNA_Trfase"/>
</dbReference>
<evidence type="ECO:0000256" key="3">
    <source>
        <dbReference type="ARBA" id="ARBA00023315"/>
    </source>
</evidence>
<keyword evidence="1" id="KW-0963">Cytoplasm</keyword>
<dbReference type="KEGG" id="bbig:BBBOND_0103590"/>
<keyword evidence="3" id="KW-0012">Acyltransferase</keyword>
<organism evidence="4 5">
    <name type="scientific">Babesia bigemina</name>
    <dbReference type="NCBI Taxonomy" id="5866"/>
    <lineage>
        <taxon>Eukaryota</taxon>
        <taxon>Sar</taxon>
        <taxon>Alveolata</taxon>
        <taxon>Apicomplexa</taxon>
        <taxon>Aconoidasida</taxon>
        <taxon>Piroplasmida</taxon>
        <taxon>Babesiidae</taxon>
        <taxon>Babesia</taxon>
    </lineage>
</organism>
<dbReference type="GeneID" id="24562586"/>
<reference evidence="5" key="1">
    <citation type="journal article" date="2014" name="Nucleic Acids Res.">
        <title>The evolutionary dynamics of variant antigen genes in Babesia reveal a history of genomic innovation underlying host-parasite interaction.</title>
        <authorList>
            <person name="Jackson A.P."/>
            <person name="Otto T.D."/>
            <person name="Darby A."/>
            <person name="Ramaprasad A."/>
            <person name="Xia D."/>
            <person name="Echaide I.E."/>
            <person name="Farber M."/>
            <person name="Gahlot S."/>
            <person name="Gamble J."/>
            <person name="Gupta D."/>
            <person name="Gupta Y."/>
            <person name="Jackson L."/>
            <person name="Malandrin L."/>
            <person name="Malas T.B."/>
            <person name="Moussa E."/>
            <person name="Nair M."/>
            <person name="Reid A.J."/>
            <person name="Sanders M."/>
            <person name="Sharma J."/>
            <person name="Tracey A."/>
            <person name="Quail M.A."/>
            <person name="Weir W."/>
            <person name="Wastling J.M."/>
            <person name="Hall N."/>
            <person name="Willadsen P."/>
            <person name="Lingelbach K."/>
            <person name="Shiels B."/>
            <person name="Tait A."/>
            <person name="Berriman M."/>
            <person name="Allred D.R."/>
            <person name="Pain A."/>
        </authorList>
    </citation>
    <scope>NUCLEOTIDE SEQUENCE [LARGE SCALE GENOMIC DNA]</scope>
    <source>
        <strain evidence="5">Bond</strain>
    </source>
</reference>
<dbReference type="OrthoDB" id="2122564at2759"/>
<dbReference type="GO" id="GO:0030163">
    <property type="term" value="P:protein catabolic process"/>
    <property type="evidence" value="ECO:0007669"/>
    <property type="project" value="InterPro"/>
</dbReference>
<dbReference type="AlphaFoldDB" id="A0A061D8H2"/>
<dbReference type="PANTHER" id="PTHR30098:SF2">
    <property type="entry name" value="LEUCYL_PHENYLALANYL-TRNA--PROTEIN TRANSFERASE"/>
    <property type="match status" value="1"/>
</dbReference>
<dbReference type="PANTHER" id="PTHR30098">
    <property type="entry name" value="LEUCYL/PHENYLALANYL-TRNA--PROTEIN TRANSFERASE"/>
    <property type="match status" value="1"/>
</dbReference>
<evidence type="ECO:0000313" key="5">
    <source>
        <dbReference type="Proteomes" id="UP000033188"/>
    </source>
</evidence>
<sequence length="495" mass="56584">MEGRPFEGGSVGGRCTGCGGSCPWELEEQANLEWDRRLAEMLSWDIVRPSSASFDSRHPPAITAEYLEHCSCFAISLHTERWRRLVSTIKDANEARKGMTVDDSVEELLKLEVLLFTDHNVECRRQLARGLLVQVWRDRRPTKAPWYSKLMQLVRDLDALCFLHRLHGAQRMVSVGPMVTPYSYLNSVIAIFRHEGLEGETVWSPYIEGELMYRLSGRGFLTIAISVDALKYTKRLLVPKMHTDRCFMRPTWIRMTRRAKRLAKGLRVTLDTAFHQALVAFAGRTSNHLEFCFGSQLQSFAYWQCQAVIDAIVQQHGANWMYPEVCTEFNRMHYQRHRFGSVDTRLHSVEVWRGDELIAGEIGCTLNALHRYIVSVSAGAVYTSLTGFHLLDSSGTFQMYALAAILHFSDVELWDLGMEIPYKCSLGGTTMPRIKFIEEFHRLKQIVGFSLLVDTPQERHVHLPSRFRENENCVSLLEEFEAAQQRVGMEGSAPA</sequence>
<dbReference type="OMA" id="MGAKCIS"/>
<dbReference type="SUPFAM" id="SSF55729">
    <property type="entry name" value="Acyl-CoA N-acyltransferases (Nat)"/>
    <property type="match status" value="1"/>
</dbReference>
<evidence type="ECO:0000256" key="1">
    <source>
        <dbReference type="ARBA" id="ARBA00022490"/>
    </source>
</evidence>
<evidence type="ECO:0000256" key="2">
    <source>
        <dbReference type="ARBA" id="ARBA00022679"/>
    </source>
</evidence>
<dbReference type="Proteomes" id="UP000033188">
    <property type="component" value="Chromosome 1"/>
</dbReference>
<dbReference type="RefSeq" id="XP_012766231.1">
    <property type="nucleotide sequence ID" value="XM_012910777.1"/>
</dbReference>
<keyword evidence="5" id="KW-1185">Reference proteome</keyword>
<accession>A0A061D8H2</accession>
<proteinExistence type="predicted"/>
<dbReference type="Pfam" id="PF03588">
    <property type="entry name" value="Leu_Phe_trans"/>
    <property type="match status" value="1"/>
</dbReference>
<protein>
    <submittedName>
        <fullName evidence="4">Leu/Phe-tRNA protein transferase, putative</fullName>
    </submittedName>
</protein>
<gene>
    <name evidence="4" type="ORF">BBBOND_0103590</name>
</gene>
<dbReference type="InterPro" id="IPR016181">
    <property type="entry name" value="Acyl_CoA_acyltransferase"/>
</dbReference>